<evidence type="ECO:0000256" key="5">
    <source>
        <dbReference type="ARBA" id="ARBA00023210"/>
    </source>
</evidence>
<reference evidence="8" key="1">
    <citation type="submission" date="2023-07" db="EMBL/GenBank/DDBJ databases">
        <title>Draft genome sequence of the endophytic actinobacterium Streptomyces justiciae WPN32, a potential antibiotic producer.</title>
        <authorList>
            <person name="Yasawong M."/>
            <person name="Pana W."/>
            <person name="Ganta P."/>
            <person name="Santapan N."/>
            <person name="Songngamsuk T."/>
            <person name="Phatcharaharikarn M."/>
            <person name="Kerdtoob S."/>
            <person name="Nantapong N."/>
        </authorList>
    </citation>
    <scope>NUCLEOTIDE SEQUENCE [LARGE SCALE GENOMIC DNA]</scope>
    <source>
        <strain evidence="8">WPN32</strain>
    </source>
</reference>
<keyword evidence="5" id="KW-0717">Septation</keyword>
<evidence type="ECO:0000313" key="8">
    <source>
        <dbReference type="Proteomes" id="UP001257948"/>
    </source>
</evidence>
<evidence type="ECO:0000256" key="3">
    <source>
        <dbReference type="ARBA" id="ARBA00022618"/>
    </source>
</evidence>
<keyword evidence="3" id="KW-0132">Cell division</keyword>
<evidence type="ECO:0000256" key="6">
    <source>
        <dbReference type="ARBA" id="ARBA00023306"/>
    </source>
</evidence>
<dbReference type="Pfam" id="PF04686">
    <property type="entry name" value="SsgA"/>
    <property type="match status" value="1"/>
</dbReference>
<evidence type="ECO:0000256" key="2">
    <source>
        <dbReference type="ARBA" id="ARBA00009323"/>
    </source>
</evidence>
<evidence type="ECO:0000256" key="1">
    <source>
        <dbReference type="ARBA" id="ARBA00004431"/>
    </source>
</evidence>
<protein>
    <submittedName>
        <fullName evidence="7">SsgA family sporulation/cell division regulator</fullName>
    </submittedName>
</protein>
<comment type="caution">
    <text evidence="7">The sequence shown here is derived from an EMBL/GenBank/DDBJ whole genome shotgun (WGS) entry which is preliminary data.</text>
</comment>
<dbReference type="EMBL" id="JAVTLL010000016">
    <property type="protein sequence ID" value="MDT7843724.1"/>
    <property type="molecule type" value="Genomic_DNA"/>
</dbReference>
<name>A0ABU3LYB1_9ACTN</name>
<dbReference type="RefSeq" id="WP_314203206.1">
    <property type="nucleotide sequence ID" value="NZ_JAVTLL010000016.1"/>
</dbReference>
<dbReference type="Gene3D" id="2.30.31.20">
    <property type="entry name" value="Sporulation-specific cell division protein SsgB"/>
    <property type="match status" value="1"/>
</dbReference>
<comment type="similarity">
    <text evidence="2">Belongs to the SsgA family.</text>
</comment>
<proteinExistence type="inferred from homology"/>
<gene>
    <name evidence="7" type="ORF">RQC66_23675</name>
</gene>
<organism evidence="7 8">
    <name type="scientific">Streptomyces justiciae</name>
    <dbReference type="NCBI Taxonomy" id="2780140"/>
    <lineage>
        <taxon>Bacteria</taxon>
        <taxon>Bacillati</taxon>
        <taxon>Actinomycetota</taxon>
        <taxon>Actinomycetes</taxon>
        <taxon>Kitasatosporales</taxon>
        <taxon>Streptomycetaceae</taxon>
        <taxon>Streptomyces</taxon>
    </lineage>
</organism>
<comment type="subcellular location">
    <subcellularLocation>
        <location evidence="1">Cell septum</location>
    </subcellularLocation>
</comment>
<keyword evidence="8" id="KW-1185">Reference proteome</keyword>
<keyword evidence="6" id="KW-0131">Cell cycle</keyword>
<evidence type="ECO:0000313" key="7">
    <source>
        <dbReference type="EMBL" id="MDT7843724.1"/>
    </source>
</evidence>
<dbReference type="Proteomes" id="UP001257948">
    <property type="component" value="Unassembled WGS sequence"/>
</dbReference>
<dbReference type="InterPro" id="IPR038658">
    <property type="entry name" value="SsgB_sf"/>
</dbReference>
<sequence length="137" mass="14759">MSITLEQPTGASLLTPDDEELAVTLTLRYTSADPLAVHLLFPAWISLDGEELTWTFARSLLEEGLGSPAGVGNVHIRPYGPTRTAVEFRAPEGVAIVLFDTTTLHRFLLRTYTITEPGGEPVGRELEQGLASLLGGV</sequence>
<accession>A0ABU3LYB1</accession>
<evidence type="ECO:0000256" key="4">
    <source>
        <dbReference type="ARBA" id="ARBA00022969"/>
    </source>
</evidence>
<dbReference type="InterPro" id="IPR006776">
    <property type="entry name" value="SsgB"/>
</dbReference>
<keyword evidence="4" id="KW-0749">Sporulation</keyword>